<evidence type="ECO:0008006" key="3">
    <source>
        <dbReference type="Google" id="ProtNLM"/>
    </source>
</evidence>
<dbReference type="EMBL" id="VORO01000006">
    <property type="protein sequence ID" value="TXD89584.1"/>
    <property type="molecule type" value="Genomic_DNA"/>
</dbReference>
<evidence type="ECO:0000313" key="2">
    <source>
        <dbReference type="Proteomes" id="UP000321578"/>
    </source>
</evidence>
<comment type="caution">
    <text evidence="1">The sequence shown here is derived from an EMBL/GenBank/DDBJ whole genome shotgun (WGS) entry which is preliminary data.</text>
</comment>
<proteinExistence type="predicted"/>
<dbReference type="Proteomes" id="UP000321578">
    <property type="component" value="Unassembled WGS sequence"/>
</dbReference>
<dbReference type="RefSeq" id="WP_147085942.1">
    <property type="nucleotide sequence ID" value="NZ_VORM01000012.1"/>
</dbReference>
<dbReference type="OrthoDB" id="1201884at2"/>
<evidence type="ECO:0000313" key="1">
    <source>
        <dbReference type="EMBL" id="TXD89584.1"/>
    </source>
</evidence>
<protein>
    <recommendedName>
        <fullName evidence="3">Lipocalin-like domain-containing protein</fullName>
    </recommendedName>
</protein>
<accession>A0A5C6ZLN0</accession>
<keyword evidence="2" id="KW-1185">Reference proteome</keyword>
<sequence length="136" mass="14836">MNYRLLILLTLITTAFIGCNDDDPNRIDAVPSISGTWNLSNVSGGFVGTDVDFEDGLITWSFNTETSQVKVINSNADPVAFDGLPSGTYDYVLENNAGVETLKVDYLDMTVNAMSNTQMLLDDGIAYDGFLLSFSR</sequence>
<organism evidence="1 2">
    <name type="scientific">Subsaximicrobium wynnwilliamsii</name>
    <dbReference type="NCBI Taxonomy" id="291179"/>
    <lineage>
        <taxon>Bacteria</taxon>
        <taxon>Pseudomonadati</taxon>
        <taxon>Bacteroidota</taxon>
        <taxon>Flavobacteriia</taxon>
        <taxon>Flavobacteriales</taxon>
        <taxon>Flavobacteriaceae</taxon>
        <taxon>Subsaximicrobium</taxon>
    </lineage>
</organism>
<dbReference type="AlphaFoldDB" id="A0A5C6ZLN0"/>
<gene>
    <name evidence="1" type="ORF">ESY86_07295</name>
</gene>
<reference evidence="1 2" key="1">
    <citation type="submission" date="2019-08" db="EMBL/GenBank/DDBJ databases">
        <title>Genomes of Subsaximicrobium wynnwilliamsii strains.</title>
        <authorList>
            <person name="Bowman J.P."/>
        </authorList>
    </citation>
    <scope>NUCLEOTIDE SEQUENCE [LARGE SCALE GENOMIC DNA]</scope>
    <source>
        <strain evidence="1 2">2-80-2</strain>
    </source>
</reference>
<dbReference type="PROSITE" id="PS51257">
    <property type="entry name" value="PROKAR_LIPOPROTEIN"/>
    <property type="match status" value="1"/>
</dbReference>
<name>A0A5C6ZLN0_9FLAO</name>